<evidence type="ECO:0000313" key="1">
    <source>
        <dbReference type="EMBL" id="RAO33948.1"/>
    </source>
</evidence>
<sequence>MADAKRPDGGRLYVQYWASQPFGTTRSHPDGYIALISDAGDVSAVSHYVDAIG</sequence>
<evidence type="ECO:0000313" key="2">
    <source>
        <dbReference type="Proteomes" id="UP000249419"/>
    </source>
</evidence>
<gene>
    <name evidence="1" type="ORF">PSN13_02815</name>
</gene>
<organism evidence="1 2">
    <name type="scientific">Micromonospora saelicesensis</name>
    <dbReference type="NCBI Taxonomy" id="285676"/>
    <lineage>
        <taxon>Bacteria</taxon>
        <taxon>Bacillati</taxon>
        <taxon>Actinomycetota</taxon>
        <taxon>Actinomycetes</taxon>
        <taxon>Micromonosporales</taxon>
        <taxon>Micromonosporaceae</taxon>
        <taxon>Micromonospora</taxon>
    </lineage>
</organism>
<dbReference type="EMBL" id="PYAG01000012">
    <property type="protein sequence ID" value="RAO33948.1"/>
    <property type="molecule type" value="Genomic_DNA"/>
</dbReference>
<dbReference type="Proteomes" id="UP000249419">
    <property type="component" value="Unassembled WGS sequence"/>
</dbReference>
<protein>
    <submittedName>
        <fullName evidence="1">Uncharacterized protein</fullName>
    </submittedName>
</protein>
<name>A0A328NKX5_9ACTN</name>
<comment type="caution">
    <text evidence="1">The sequence shown here is derived from an EMBL/GenBank/DDBJ whole genome shotgun (WGS) entry which is preliminary data.</text>
</comment>
<accession>A0A328NKX5</accession>
<reference evidence="1 2" key="1">
    <citation type="submission" date="2018-03" db="EMBL/GenBank/DDBJ databases">
        <title>Defining the species Micromonospora saelicesensis and Micromonospora noduli under the framework of genomics.</title>
        <authorList>
            <person name="Riesco R."/>
            <person name="Trujillo M.E."/>
        </authorList>
    </citation>
    <scope>NUCLEOTIDE SEQUENCE [LARGE SCALE GENOMIC DNA]</scope>
    <source>
        <strain evidence="1 2">PSN13</strain>
    </source>
</reference>
<proteinExistence type="predicted"/>
<dbReference type="AlphaFoldDB" id="A0A328NKX5"/>
<dbReference type="RefSeq" id="WP_181548664.1">
    <property type="nucleotide sequence ID" value="NZ_PYAG01000012.1"/>
</dbReference>